<dbReference type="OrthoDB" id="4871660at2"/>
<keyword evidence="9" id="KW-1185">Reference proteome</keyword>
<protein>
    <submittedName>
        <fullName evidence="8">Putative conserved alanine rich membrane protein</fullName>
    </submittedName>
</protein>
<evidence type="ECO:0000256" key="4">
    <source>
        <dbReference type="ARBA" id="ARBA00022989"/>
    </source>
</evidence>
<dbReference type="PANTHER" id="PTHR35007:SF3">
    <property type="entry name" value="POSSIBLE CONSERVED ALANINE RICH MEMBRANE PROTEIN"/>
    <property type="match status" value="1"/>
</dbReference>
<dbReference type="AlphaFoldDB" id="A0A1B1NBU3"/>
<dbReference type="KEGG" id="serj:SGUI_1496"/>
<reference evidence="8 9" key="1">
    <citation type="submission" date="2016-03" db="EMBL/GenBank/DDBJ databases">
        <title>Shallow-sea hydrothermal system.</title>
        <authorList>
            <person name="Tang K."/>
        </authorList>
    </citation>
    <scope>NUCLEOTIDE SEQUENCE [LARGE SCALE GENOMIC DNA]</scope>
    <source>
        <strain evidence="8 9">JLT9</strain>
    </source>
</reference>
<keyword evidence="5 6" id="KW-0472">Membrane</keyword>
<evidence type="ECO:0000256" key="1">
    <source>
        <dbReference type="ARBA" id="ARBA00004651"/>
    </source>
</evidence>
<dbReference type="RefSeq" id="WP_066638330.1">
    <property type="nucleotide sequence ID" value="NZ_CP014989.1"/>
</dbReference>
<dbReference type="GO" id="GO:0005886">
    <property type="term" value="C:plasma membrane"/>
    <property type="evidence" value="ECO:0007669"/>
    <property type="project" value="UniProtKB-SubCell"/>
</dbReference>
<name>A0A1B1NBU3_9MICO</name>
<sequence>MSVPTSAVDPSLLVLLVATTAALVPLVRVRAPRASWTPADRPAATHSRGPCSADVAEALDLMALALQGGVSLGTAARTVALELDEPLRAELDAVGLDLLDGVDAAPSWDRAGARWEPARRTIEVAALAGVPPGPALRQTATDLRRGSVARAEVATARLGVRLVLPLGLAFLPAFVLTTVAPLVLALVRDLSW</sequence>
<dbReference type="InterPro" id="IPR018076">
    <property type="entry name" value="T2SS_GspF_dom"/>
</dbReference>
<dbReference type="PANTHER" id="PTHR35007">
    <property type="entry name" value="INTEGRAL MEMBRANE PROTEIN-RELATED"/>
    <property type="match status" value="1"/>
</dbReference>
<evidence type="ECO:0000256" key="3">
    <source>
        <dbReference type="ARBA" id="ARBA00022692"/>
    </source>
</evidence>
<comment type="subcellular location">
    <subcellularLocation>
        <location evidence="1">Cell membrane</location>
        <topology evidence="1">Multi-pass membrane protein</topology>
    </subcellularLocation>
</comment>
<organism evidence="8 9">
    <name type="scientific">Serinicoccus hydrothermalis</name>
    <dbReference type="NCBI Taxonomy" id="1758689"/>
    <lineage>
        <taxon>Bacteria</taxon>
        <taxon>Bacillati</taxon>
        <taxon>Actinomycetota</taxon>
        <taxon>Actinomycetes</taxon>
        <taxon>Micrococcales</taxon>
        <taxon>Ornithinimicrobiaceae</taxon>
        <taxon>Serinicoccus</taxon>
    </lineage>
</organism>
<evidence type="ECO:0000256" key="2">
    <source>
        <dbReference type="ARBA" id="ARBA00022475"/>
    </source>
</evidence>
<feature type="transmembrane region" description="Helical" evidence="6">
    <location>
        <begin position="162"/>
        <end position="187"/>
    </location>
</feature>
<keyword evidence="2" id="KW-1003">Cell membrane</keyword>
<evidence type="ECO:0000256" key="5">
    <source>
        <dbReference type="ARBA" id="ARBA00023136"/>
    </source>
</evidence>
<gene>
    <name evidence="8" type="ORF">SGUI_1496</name>
</gene>
<evidence type="ECO:0000259" key="7">
    <source>
        <dbReference type="Pfam" id="PF00482"/>
    </source>
</evidence>
<keyword evidence="3 6" id="KW-0812">Transmembrane</keyword>
<dbReference type="EMBL" id="CP014989">
    <property type="protein sequence ID" value="ANS78892.1"/>
    <property type="molecule type" value="Genomic_DNA"/>
</dbReference>
<evidence type="ECO:0000313" key="9">
    <source>
        <dbReference type="Proteomes" id="UP000092482"/>
    </source>
</evidence>
<dbReference type="STRING" id="1758689.SGUI_1496"/>
<accession>A0A1B1NBU3</accession>
<proteinExistence type="predicted"/>
<feature type="transmembrane region" description="Helical" evidence="6">
    <location>
        <begin position="12"/>
        <end position="31"/>
    </location>
</feature>
<evidence type="ECO:0000256" key="6">
    <source>
        <dbReference type="SAM" id="Phobius"/>
    </source>
</evidence>
<feature type="domain" description="Type II secretion system protein GspF" evidence="7">
    <location>
        <begin position="59"/>
        <end position="177"/>
    </location>
</feature>
<dbReference type="Pfam" id="PF00482">
    <property type="entry name" value="T2SSF"/>
    <property type="match status" value="1"/>
</dbReference>
<dbReference type="Proteomes" id="UP000092482">
    <property type="component" value="Chromosome"/>
</dbReference>
<evidence type="ECO:0000313" key="8">
    <source>
        <dbReference type="EMBL" id="ANS78892.1"/>
    </source>
</evidence>
<keyword evidence="4 6" id="KW-1133">Transmembrane helix</keyword>